<comment type="caution">
    <text evidence="8">The sequence shown here is derived from an EMBL/GenBank/DDBJ whole genome shotgun (WGS) entry which is preliminary data.</text>
</comment>
<dbReference type="Pfam" id="PF00078">
    <property type="entry name" value="RVT_1"/>
    <property type="match status" value="1"/>
</dbReference>
<dbReference type="GO" id="GO:0016787">
    <property type="term" value="F:hydrolase activity"/>
    <property type="evidence" value="ECO:0007669"/>
    <property type="project" value="UniProtKB-KW"/>
</dbReference>
<keyword evidence="4" id="KW-0255">Endonuclease</keyword>
<evidence type="ECO:0000256" key="2">
    <source>
        <dbReference type="ARBA" id="ARBA00022695"/>
    </source>
</evidence>
<evidence type="ECO:0000256" key="5">
    <source>
        <dbReference type="ARBA" id="ARBA00022801"/>
    </source>
</evidence>
<keyword evidence="2" id="KW-0548">Nucleotidyltransferase</keyword>
<evidence type="ECO:0000256" key="1">
    <source>
        <dbReference type="ARBA" id="ARBA00022679"/>
    </source>
</evidence>
<accession>A0AAW2N8F2</accession>
<dbReference type="CDD" id="cd01647">
    <property type="entry name" value="RT_LTR"/>
    <property type="match status" value="1"/>
</dbReference>
<dbReference type="CDD" id="cd09274">
    <property type="entry name" value="RNase_HI_RT_Ty3"/>
    <property type="match status" value="1"/>
</dbReference>
<dbReference type="EMBL" id="JACGWJ010000020">
    <property type="protein sequence ID" value="KAL0340050.1"/>
    <property type="molecule type" value="Genomic_DNA"/>
</dbReference>
<name>A0AAW2N8F2_SESRA</name>
<evidence type="ECO:0000259" key="7">
    <source>
        <dbReference type="PROSITE" id="PS50878"/>
    </source>
</evidence>
<dbReference type="InterPro" id="IPR000477">
    <property type="entry name" value="RT_dom"/>
</dbReference>
<dbReference type="Pfam" id="PF17917">
    <property type="entry name" value="RT_RNaseH"/>
    <property type="match status" value="1"/>
</dbReference>
<evidence type="ECO:0000256" key="3">
    <source>
        <dbReference type="ARBA" id="ARBA00022722"/>
    </source>
</evidence>
<dbReference type="PANTHER" id="PTHR37984">
    <property type="entry name" value="PROTEIN CBG26694"/>
    <property type="match status" value="1"/>
</dbReference>
<protein>
    <submittedName>
        <fullName evidence="8">Retrovirus-related Pol polyprotein from transposon</fullName>
    </submittedName>
</protein>
<evidence type="ECO:0000313" key="8">
    <source>
        <dbReference type="EMBL" id="KAL0340050.1"/>
    </source>
</evidence>
<gene>
    <name evidence="8" type="ORF">Sradi_4521800</name>
</gene>
<evidence type="ECO:0000256" key="4">
    <source>
        <dbReference type="ARBA" id="ARBA00022759"/>
    </source>
</evidence>
<feature type="domain" description="Reverse transcriptase" evidence="7">
    <location>
        <begin position="1"/>
        <end position="82"/>
    </location>
</feature>
<keyword evidence="3" id="KW-0540">Nuclease</keyword>
<keyword evidence="1" id="KW-0808">Transferase</keyword>
<dbReference type="Gene3D" id="3.30.70.270">
    <property type="match status" value="1"/>
</dbReference>
<evidence type="ECO:0000256" key="6">
    <source>
        <dbReference type="ARBA" id="ARBA00022918"/>
    </source>
</evidence>
<dbReference type="GO" id="GO:0004519">
    <property type="term" value="F:endonuclease activity"/>
    <property type="evidence" value="ECO:0007669"/>
    <property type="project" value="UniProtKB-KW"/>
</dbReference>
<reference evidence="8" key="2">
    <citation type="journal article" date="2024" name="Plant">
        <title>Genomic evolution and insights into agronomic trait innovations of Sesamum species.</title>
        <authorList>
            <person name="Miao H."/>
            <person name="Wang L."/>
            <person name="Qu L."/>
            <person name="Liu H."/>
            <person name="Sun Y."/>
            <person name="Le M."/>
            <person name="Wang Q."/>
            <person name="Wei S."/>
            <person name="Zheng Y."/>
            <person name="Lin W."/>
            <person name="Duan Y."/>
            <person name="Cao H."/>
            <person name="Xiong S."/>
            <person name="Wang X."/>
            <person name="Wei L."/>
            <person name="Li C."/>
            <person name="Ma Q."/>
            <person name="Ju M."/>
            <person name="Zhao R."/>
            <person name="Li G."/>
            <person name="Mu C."/>
            <person name="Tian Q."/>
            <person name="Mei H."/>
            <person name="Zhang T."/>
            <person name="Gao T."/>
            <person name="Zhang H."/>
        </authorList>
    </citation>
    <scope>NUCLEOTIDE SEQUENCE</scope>
    <source>
        <strain evidence="8">G02</strain>
    </source>
</reference>
<proteinExistence type="predicted"/>
<keyword evidence="6" id="KW-0695">RNA-directed DNA polymerase</keyword>
<reference evidence="8" key="1">
    <citation type="submission" date="2020-06" db="EMBL/GenBank/DDBJ databases">
        <authorList>
            <person name="Li T."/>
            <person name="Hu X."/>
            <person name="Zhang T."/>
            <person name="Song X."/>
            <person name="Zhang H."/>
            <person name="Dai N."/>
            <person name="Sheng W."/>
            <person name="Hou X."/>
            <person name="Wei L."/>
        </authorList>
    </citation>
    <scope>NUCLEOTIDE SEQUENCE</scope>
    <source>
        <strain evidence="8">G02</strain>
        <tissue evidence="8">Leaf</tissue>
    </source>
</reference>
<dbReference type="AlphaFoldDB" id="A0AAW2N8F2"/>
<keyword evidence="5" id="KW-0378">Hydrolase</keyword>
<dbReference type="InterPro" id="IPR043502">
    <property type="entry name" value="DNA/RNA_pol_sf"/>
</dbReference>
<sequence>MPSGLTNAPTAFMDLMNRMFKQHLDKFVVVFIDDILAYSSSEQEQQENIRVVLQTLREKQIYAKFTKCEFWLKSVRFLWHIILEEGVTVDPRKVEAIVDWPRPTNVGEDSTCEGSSAELKQRLASTPVLPLPSDNGAFIIYSDASKNGLGYVLMQNDKVITYVSRQLKSYELNYPTHDLELTIVVFALKILRYYLYGEMCKVYTVHKSLKYLFTLRELNMRYRRWLKLIKDNNLSINYHLGKANRVVDALSRKASRNPATMLARQHEELELEVVERTEVILATLITPTPIHKRIKTTQDSDAELEIIKEKVKRGLAPKFQVWDDGTLYLKVRLYVLN</sequence>
<organism evidence="8">
    <name type="scientific">Sesamum radiatum</name>
    <name type="common">Black benniseed</name>
    <dbReference type="NCBI Taxonomy" id="300843"/>
    <lineage>
        <taxon>Eukaryota</taxon>
        <taxon>Viridiplantae</taxon>
        <taxon>Streptophyta</taxon>
        <taxon>Embryophyta</taxon>
        <taxon>Tracheophyta</taxon>
        <taxon>Spermatophyta</taxon>
        <taxon>Magnoliopsida</taxon>
        <taxon>eudicotyledons</taxon>
        <taxon>Gunneridae</taxon>
        <taxon>Pentapetalae</taxon>
        <taxon>asterids</taxon>
        <taxon>lamiids</taxon>
        <taxon>Lamiales</taxon>
        <taxon>Pedaliaceae</taxon>
        <taxon>Sesamum</taxon>
    </lineage>
</organism>
<dbReference type="InterPro" id="IPR043128">
    <property type="entry name" value="Rev_trsase/Diguanyl_cyclase"/>
</dbReference>
<dbReference type="PANTHER" id="PTHR37984:SF5">
    <property type="entry name" value="PROTEIN NYNRIN-LIKE"/>
    <property type="match status" value="1"/>
</dbReference>
<dbReference type="GO" id="GO:0003964">
    <property type="term" value="F:RNA-directed DNA polymerase activity"/>
    <property type="evidence" value="ECO:0007669"/>
    <property type="project" value="UniProtKB-KW"/>
</dbReference>
<dbReference type="PROSITE" id="PS50878">
    <property type="entry name" value="RT_POL"/>
    <property type="match status" value="1"/>
</dbReference>
<dbReference type="SUPFAM" id="SSF56672">
    <property type="entry name" value="DNA/RNA polymerases"/>
    <property type="match status" value="1"/>
</dbReference>
<dbReference type="InterPro" id="IPR050951">
    <property type="entry name" value="Retrovirus_Pol_polyprotein"/>
</dbReference>
<dbReference type="InterPro" id="IPR041373">
    <property type="entry name" value="RT_RNaseH"/>
</dbReference>